<proteinExistence type="predicted"/>
<keyword evidence="2" id="KW-1185">Reference proteome</keyword>
<organism evidence="1 2">
    <name type="scientific">Alicyclobacillus tolerans</name>
    <dbReference type="NCBI Taxonomy" id="90970"/>
    <lineage>
        <taxon>Bacteria</taxon>
        <taxon>Bacillati</taxon>
        <taxon>Bacillota</taxon>
        <taxon>Bacilli</taxon>
        <taxon>Bacillales</taxon>
        <taxon>Alicyclobacillaceae</taxon>
        <taxon>Alicyclobacillus</taxon>
    </lineage>
</organism>
<gene>
    <name evidence="1" type="ORF">SAMN05443507_1495</name>
</gene>
<name>A0A1M6YD73_9BACL</name>
<dbReference type="EMBL" id="FRAF01000049">
    <property type="protein sequence ID" value="SHL16237.1"/>
    <property type="molecule type" value="Genomic_DNA"/>
</dbReference>
<dbReference type="Proteomes" id="UP000184016">
    <property type="component" value="Unassembled WGS sequence"/>
</dbReference>
<evidence type="ECO:0000313" key="1">
    <source>
        <dbReference type="EMBL" id="SHL16237.1"/>
    </source>
</evidence>
<reference evidence="2" key="1">
    <citation type="submission" date="2016-11" db="EMBL/GenBank/DDBJ databases">
        <authorList>
            <person name="Varghese N."/>
            <person name="Submissions S."/>
        </authorList>
    </citation>
    <scope>NUCLEOTIDE SEQUENCE [LARGE SCALE GENOMIC DNA]</scope>
    <source>
        <strain evidence="2">USBA-503</strain>
    </source>
</reference>
<feature type="non-terminal residue" evidence="1">
    <location>
        <position position="1"/>
    </location>
</feature>
<accession>A0A1M6YD73</accession>
<dbReference type="AlphaFoldDB" id="A0A1M6YD73"/>
<evidence type="ECO:0000313" key="2">
    <source>
        <dbReference type="Proteomes" id="UP000184016"/>
    </source>
</evidence>
<sequence length="79" mass="9318">STDCWSLLVDCTRWLSRQDQAAEFTPLPETLTGNLLYYLSPDTEQKAILNFIERRSQQKGRYVEDWDISFDFNREVIIA</sequence>
<dbReference type="STRING" id="1830138.SAMN05443507_1495"/>
<dbReference type="RefSeq" id="WP_207549792.1">
    <property type="nucleotide sequence ID" value="NZ_FRAF01000049.1"/>
</dbReference>
<protein>
    <submittedName>
        <fullName evidence="1">Uncharacterized protein</fullName>
    </submittedName>
</protein>